<dbReference type="InterPro" id="IPR029526">
    <property type="entry name" value="PGBD"/>
</dbReference>
<proteinExistence type="predicted"/>
<protein>
    <recommendedName>
        <fullName evidence="2">PiggyBac transposable element-derived protein domain-containing protein</fullName>
    </recommendedName>
</protein>
<feature type="region of interest" description="Disordered" evidence="1">
    <location>
        <begin position="147"/>
        <end position="173"/>
    </location>
</feature>
<dbReference type="EMBL" id="VTPC01002227">
    <property type="protein sequence ID" value="KAF2900392.1"/>
    <property type="molecule type" value="Genomic_DNA"/>
</dbReference>
<keyword evidence="4" id="KW-1185">Reference proteome</keyword>
<name>A0A8K0DB98_IGNLU</name>
<sequence length="173" mass="20053">MRRYVDHSNVDRKDQPFKTRSIIDKIIKNISKVFYPGKELSSGEALINTVQRKINILSVHFQQKQEVWKRTLPEGPHAGTVVKTLFQNYFGKEHMDNYYNSVSIGKDLIKYKIYLVGTLRFNRNGNPKASAIKLFYAMNKKFLRKRERDLDPDSKAQKDLSSSGNEVPEEGGR</sequence>
<comment type="caution">
    <text evidence="3">The sequence shown here is derived from an EMBL/GenBank/DDBJ whole genome shotgun (WGS) entry which is preliminary data.</text>
</comment>
<organism evidence="3 4">
    <name type="scientific">Ignelater luminosus</name>
    <name type="common">Cucubano</name>
    <name type="synonym">Pyrophorus luminosus</name>
    <dbReference type="NCBI Taxonomy" id="2038154"/>
    <lineage>
        <taxon>Eukaryota</taxon>
        <taxon>Metazoa</taxon>
        <taxon>Ecdysozoa</taxon>
        <taxon>Arthropoda</taxon>
        <taxon>Hexapoda</taxon>
        <taxon>Insecta</taxon>
        <taxon>Pterygota</taxon>
        <taxon>Neoptera</taxon>
        <taxon>Endopterygota</taxon>
        <taxon>Coleoptera</taxon>
        <taxon>Polyphaga</taxon>
        <taxon>Elateriformia</taxon>
        <taxon>Elateroidea</taxon>
        <taxon>Elateridae</taxon>
        <taxon>Agrypninae</taxon>
        <taxon>Pyrophorini</taxon>
        <taxon>Ignelater</taxon>
    </lineage>
</organism>
<dbReference type="Proteomes" id="UP000801492">
    <property type="component" value="Unassembled WGS sequence"/>
</dbReference>
<reference evidence="3" key="1">
    <citation type="submission" date="2019-08" db="EMBL/GenBank/DDBJ databases">
        <title>The genome of the North American firefly Photinus pyralis.</title>
        <authorList>
            <consortium name="Photinus pyralis genome working group"/>
            <person name="Fallon T.R."/>
            <person name="Sander Lower S.E."/>
            <person name="Weng J.-K."/>
        </authorList>
    </citation>
    <scope>NUCLEOTIDE SEQUENCE</scope>
    <source>
        <strain evidence="3">TRF0915ILg1</strain>
        <tissue evidence="3">Whole body</tissue>
    </source>
</reference>
<evidence type="ECO:0000259" key="2">
    <source>
        <dbReference type="Pfam" id="PF13843"/>
    </source>
</evidence>
<feature type="domain" description="PiggyBac transposable element-derived protein" evidence="2">
    <location>
        <begin position="56"/>
        <end position="130"/>
    </location>
</feature>
<feature type="compositionally biased region" description="Basic and acidic residues" evidence="1">
    <location>
        <begin position="147"/>
        <end position="158"/>
    </location>
</feature>
<evidence type="ECO:0000313" key="3">
    <source>
        <dbReference type="EMBL" id="KAF2900392.1"/>
    </source>
</evidence>
<dbReference type="Pfam" id="PF13843">
    <property type="entry name" value="DDE_Tnp_1_7"/>
    <property type="match status" value="1"/>
</dbReference>
<gene>
    <name evidence="3" type="ORF">ILUMI_05794</name>
</gene>
<evidence type="ECO:0000256" key="1">
    <source>
        <dbReference type="SAM" id="MobiDB-lite"/>
    </source>
</evidence>
<dbReference type="AlphaFoldDB" id="A0A8K0DB98"/>
<evidence type="ECO:0000313" key="4">
    <source>
        <dbReference type="Proteomes" id="UP000801492"/>
    </source>
</evidence>
<accession>A0A8K0DB98</accession>